<evidence type="ECO:0000313" key="2">
    <source>
        <dbReference type="EMBL" id="KFX44769.1"/>
    </source>
</evidence>
<dbReference type="AlphaFoldDB" id="A0A093V456"/>
<dbReference type="HOGENOM" id="CLU_175716_0_0_1"/>
<proteinExistence type="predicted"/>
<organism evidence="2">
    <name type="scientific">Talaromyces marneffei PM1</name>
    <dbReference type="NCBI Taxonomy" id="1077442"/>
    <lineage>
        <taxon>Eukaryota</taxon>
        <taxon>Fungi</taxon>
        <taxon>Dikarya</taxon>
        <taxon>Ascomycota</taxon>
        <taxon>Pezizomycotina</taxon>
        <taxon>Eurotiomycetes</taxon>
        <taxon>Eurotiomycetidae</taxon>
        <taxon>Eurotiales</taxon>
        <taxon>Trichocomaceae</taxon>
        <taxon>Talaromyces</taxon>
        <taxon>Talaromyces sect. Talaromyces</taxon>
    </lineage>
</organism>
<sequence>MQLLSLTTLAAATMLSVPALSCKCFVNGNMDNGRTQSCCNQLHGVFRYGNDCAASSISEHLSNFRRCCGGQSDCDYPKTEQVEGLVEENSVLKTIVVIPTAAAQN</sequence>
<evidence type="ECO:0000256" key="1">
    <source>
        <dbReference type="SAM" id="SignalP"/>
    </source>
</evidence>
<reference evidence="2" key="1">
    <citation type="journal article" date="2014" name="PLoS Genet.">
        <title>Signature Gene Expression Reveals Novel Clues to the Molecular Mechanisms of Dimorphic Transition in Penicillium marneffei.</title>
        <authorList>
            <person name="Yang E."/>
            <person name="Wang G."/>
            <person name="Cai J."/>
            <person name="Woo P.C."/>
            <person name="Lau S.K."/>
            <person name="Yuen K.-Y."/>
            <person name="Chow W.-N."/>
            <person name="Lin X."/>
        </authorList>
    </citation>
    <scope>NUCLEOTIDE SEQUENCE [LARGE SCALE GENOMIC DNA]</scope>
    <source>
        <strain evidence="2">PM1</strain>
    </source>
</reference>
<dbReference type="EMBL" id="JPOX01000026">
    <property type="protein sequence ID" value="KFX44769.1"/>
    <property type="molecule type" value="Genomic_DNA"/>
</dbReference>
<dbReference type="eggNOG" id="ENOG502SUJT">
    <property type="taxonomic scope" value="Eukaryota"/>
</dbReference>
<gene>
    <name evidence="2" type="ORF">GQ26_0260430</name>
</gene>
<feature type="signal peptide" evidence="1">
    <location>
        <begin position="1"/>
        <end position="21"/>
    </location>
</feature>
<name>A0A093V456_TALMA</name>
<accession>A0A093V456</accession>
<feature type="chain" id="PRO_5001888243" evidence="1">
    <location>
        <begin position="22"/>
        <end position="105"/>
    </location>
</feature>
<keyword evidence="1" id="KW-0732">Signal</keyword>
<comment type="caution">
    <text evidence="2">The sequence shown here is derived from an EMBL/GenBank/DDBJ whole genome shotgun (WGS) entry which is preliminary data.</text>
</comment>
<protein>
    <submittedName>
        <fullName evidence="2">Uncharacterized protein</fullName>
    </submittedName>
</protein>